<accession>A0A7T2W0L6</accession>
<gene>
    <name evidence="1" type="ORF">I6G66_04730</name>
</gene>
<name>A0A7T2W0L6_DELAC</name>
<evidence type="ECO:0000313" key="1">
    <source>
        <dbReference type="EMBL" id="QPS09343.1"/>
    </source>
</evidence>
<proteinExistence type="predicted"/>
<dbReference type="Proteomes" id="UP000594778">
    <property type="component" value="Chromosome"/>
</dbReference>
<sequence length="74" mass="8331">MMAFEFRWNRHEWIEFVTGFGRILAGFRNAGCGCQITGCFPAMPAGEPGHAMEDPDWEASPISNVKKRTYHAPT</sequence>
<organism evidence="1 2">
    <name type="scientific">Delftia acidovorans</name>
    <name type="common">Pseudomonas acidovorans</name>
    <name type="synonym">Comamonas acidovorans</name>
    <dbReference type="NCBI Taxonomy" id="80866"/>
    <lineage>
        <taxon>Bacteria</taxon>
        <taxon>Pseudomonadati</taxon>
        <taxon>Pseudomonadota</taxon>
        <taxon>Betaproteobacteria</taxon>
        <taxon>Burkholderiales</taxon>
        <taxon>Comamonadaceae</taxon>
        <taxon>Delftia</taxon>
    </lineage>
</organism>
<protein>
    <submittedName>
        <fullName evidence="1">Uncharacterized protein</fullName>
    </submittedName>
</protein>
<dbReference type="AlphaFoldDB" id="A0A7T2W0L6"/>
<reference evidence="1 2" key="1">
    <citation type="submission" date="2020-12" db="EMBL/GenBank/DDBJ databases">
        <title>FDA dAtabase for Regulatory Grade micrObial Sequences (FDA-ARGOS): Supporting development and validation of Infectious Disease Dx tests.</title>
        <authorList>
            <person name="Sproer C."/>
            <person name="Gronow S."/>
            <person name="Severitt S."/>
            <person name="Schroder I."/>
            <person name="Tallon L."/>
            <person name="Sadzewicz L."/>
            <person name="Zhao X."/>
            <person name="Boylan J."/>
            <person name="Ott S."/>
            <person name="Bowen H."/>
            <person name="Vavikolanu K."/>
            <person name="Mehta A."/>
            <person name="Aluvathingal J."/>
            <person name="Nadendla S."/>
            <person name="Lowell S."/>
            <person name="Myers T."/>
            <person name="Yan Y."/>
            <person name="Sichtig H."/>
        </authorList>
    </citation>
    <scope>NUCLEOTIDE SEQUENCE [LARGE SCALE GENOMIC DNA]</scope>
    <source>
        <strain evidence="1 2">FDAARGOS_909</strain>
    </source>
</reference>
<dbReference type="EMBL" id="CP065668">
    <property type="protein sequence ID" value="QPS09343.1"/>
    <property type="molecule type" value="Genomic_DNA"/>
</dbReference>
<dbReference type="RefSeq" id="WP_183018009.1">
    <property type="nucleotide sequence ID" value="NZ_CP065668.1"/>
</dbReference>
<evidence type="ECO:0000313" key="2">
    <source>
        <dbReference type="Proteomes" id="UP000594778"/>
    </source>
</evidence>